<proteinExistence type="predicted"/>
<evidence type="ECO:0000313" key="3">
    <source>
        <dbReference type="Proteomes" id="UP000466442"/>
    </source>
</evidence>
<name>A0A8S9XP57_APOLU</name>
<gene>
    <name evidence="2" type="ORF">GE061_013921</name>
</gene>
<dbReference type="AlphaFoldDB" id="A0A8S9XP57"/>
<protein>
    <submittedName>
        <fullName evidence="2">Uncharacterized protein</fullName>
    </submittedName>
</protein>
<evidence type="ECO:0000256" key="1">
    <source>
        <dbReference type="SAM" id="MobiDB-lite"/>
    </source>
</evidence>
<feature type="region of interest" description="Disordered" evidence="1">
    <location>
        <begin position="44"/>
        <end position="74"/>
    </location>
</feature>
<feature type="compositionally biased region" description="Polar residues" evidence="1">
    <location>
        <begin position="58"/>
        <end position="69"/>
    </location>
</feature>
<comment type="caution">
    <text evidence="2">The sequence shown here is derived from an EMBL/GenBank/DDBJ whole genome shotgun (WGS) entry which is preliminary data.</text>
</comment>
<sequence length="192" mass="21716">MALSHLDPVTRRAFEEKYTSNSIPTHQNLIDFIVELSRREELLKPVTVSSTRSKEQPPRNSSSPKSEISQPVDFNPDEWATRMKKLEEIHHLVETHLLKASTDQGRRYNLRRRPEKFRIGDQVLRLSYNLSSAEDRSAAKLCHKYEGPFTVLSVSPAGTCKLQDSHGKDAGLWHPSKLKPYYTSTAGGGCVA</sequence>
<organism evidence="2 3">
    <name type="scientific">Apolygus lucorum</name>
    <name type="common">Small green plant bug</name>
    <name type="synonym">Lygocoris lucorum</name>
    <dbReference type="NCBI Taxonomy" id="248454"/>
    <lineage>
        <taxon>Eukaryota</taxon>
        <taxon>Metazoa</taxon>
        <taxon>Ecdysozoa</taxon>
        <taxon>Arthropoda</taxon>
        <taxon>Hexapoda</taxon>
        <taxon>Insecta</taxon>
        <taxon>Pterygota</taxon>
        <taxon>Neoptera</taxon>
        <taxon>Paraneoptera</taxon>
        <taxon>Hemiptera</taxon>
        <taxon>Heteroptera</taxon>
        <taxon>Panheteroptera</taxon>
        <taxon>Cimicomorpha</taxon>
        <taxon>Miridae</taxon>
        <taxon>Mirini</taxon>
        <taxon>Apolygus</taxon>
    </lineage>
</organism>
<accession>A0A8S9XP57</accession>
<evidence type="ECO:0000313" key="2">
    <source>
        <dbReference type="EMBL" id="KAF6210810.1"/>
    </source>
</evidence>
<keyword evidence="3" id="KW-1185">Reference proteome</keyword>
<dbReference type="Proteomes" id="UP000466442">
    <property type="component" value="Linkage Group LG5"/>
</dbReference>
<reference evidence="2" key="1">
    <citation type="journal article" date="2021" name="Mol. Ecol. Resour.">
        <title>Apolygus lucorum genome provides insights into omnivorousness and mesophyll feeding.</title>
        <authorList>
            <person name="Liu Y."/>
            <person name="Liu H."/>
            <person name="Wang H."/>
            <person name="Huang T."/>
            <person name="Liu B."/>
            <person name="Yang B."/>
            <person name="Yin L."/>
            <person name="Li B."/>
            <person name="Zhang Y."/>
            <person name="Zhang S."/>
            <person name="Jiang F."/>
            <person name="Zhang X."/>
            <person name="Ren Y."/>
            <person name="Wang B."/>
            <person name="Wang S."/>
            <person name="Lu Y."/>
            <person name="Wu K."/>
            <person name="Fan W."/>
            <person name="Wang G."/>
        </authorList>
    </citation>
    <scope>NUCLEOTIDE SEQUENCE</scope>
    <source>
        <strain evidence="2">12Hb</strain>
    </source>
</reference>
<dbReference type="OrthoDB" id="6630794at2759"/>
<dbReference type="EMBL" id="WIXP02000005">
    <property type="protein sequence ID" value="KAF6210810.1"/>
    <property type="molecule type" value="Genomic_DNA"/>
</dbReference>